<protein>
    <recommendedName>
        <fullName evidence="4">Aromatic ring-opening dioxygenase LigA</fullName>
    </recommendedName>
</protein>
<dbReference type="Proteomes" id="UP000241085">
    <property type="component" value="Unassembled WGS sequence"/>
</dbReference>
<dbReference type="Gene3D" id="3.20.20.80">
    <property type="entry name" value="Glycosidases"/>
    <property type="match status" value="1"/>
</dbReference>
<dbReference type="SUPFAM" id="SSF51445">
    <property type="entry name" value="(Trans)glycosidases"/>
    <property type="match status" value="1"/>
</dbReference>
<evidence type="ECO:0000313" key="3">
    <source>
        <dbReference type="Proteomes" id="UP000241085"/>
    </source>
</evidence>
<dbReference type="InterPro" id="IPR024778">
    <property type="entry name" value="Put_cellulase"/>
</dbReference>
<proteinExistence type="predicted"/>
<gene>
    <name evidence="2" type="ORF">C1I63_01745</name>
</gene>
<evidence type="ECO:0000256" key="1">
    <source>
        <dbReference type="SAM" id="MobiDB-lite"/>
    </source>
</evidence>
<accession>A0A2T4UQA1</accession>
<evidence type="ECO:0000313" key="2">
    <source>
        <dbReference type="EMBL" id="PTL71696.1"/>
    </source>
</evidence>
<reference evidence="2 3" key="1">
    <citation type="submission" date="2018-03" db="EMBL/GenBank/DDBJ databases">
        <title>Bacteriophage NCPPB3778 and a type I-E CRISPR drive the evolution of the US Biological Select Agent, Rathayibacter toxicus.</title>
        <authorList>
            <person name="Davis E.W.II."/>
            <person name="Tabima J.F."/>
            <person name="Weisberg A.J."/>
            <person name="Dantas Lopes L."/>
            <person name="Wiseman M.S."/>
            <person name="Wiseman M.S."/>
            <person name="Pupko T."/>
            <person name="Belcher M.S."/>
            <person name="Sechler A.J."/>
            <person name="Tancos M.A."/>
            <person name="Schroeder B.K."/>
            <person name="Murray T.D."/>
            <person name="Luster D.G."/>
            <person name="Schneider W.L."/>
            <person name="Rogers E."/>
            <person name="Andreote F.D."/>
            <person name="Grunwald N.J."/>
            <person name="Putnam M.L."/>
            <person name="Chang J.H."/>
        </authorList>
    </citation>
    <scope>NUCLEOTIDE SEQUENCE [LARGE SCALE GENOMIC DNA]</scope>
    <source>
        <strain evidence="2 3">DSM 15933</strain>
    </source>
</reference>
<sequence>MTAQNSAAQNPAAQNPAAQNPAVRNRAPLYPDSRYVPVPLPAHLPERLTITLWDFSWYVRTGPGEPFEDLDAAFAGAVERGYNTIRICAMPFLLFGSGLDTRALRLGPLGGAYGQRVRWYDVQQETVIDGRAHLLALFEAARRHGVFVIVSSWEYQQSSSFALERDWFDALTAVAPEERAERLAEAQAALVAFVAEHGLDDRIAYVELHNEVQAGHLTDGLDVDLTDIDAATVALTPRLTRGIDRFHELAPGLPCAVNYAHVPVGGMRGIPWNSDVLALHPYIYGVLNEMISEFGLRGPLEGFEQERAERAFLLEGAPPIAEWTLPPESQWKLTATIVGRGEVYAHDWGDASAIDRWLEEHYARHHLEMRSTLRQWIAVAADHAALRGVPLVFGEGWVGYTPLEGRFEEGAIGAEYCRLAMTESRRVGAWGSIVCSNAAPQHPMWDDVALQLECNALFTGE</sequence>
<organism evidence="2 3">
    <name type="scientific">Rathayibacter caricis DSM 15933</name>
    <dbReference type="NCBI Taxonomy" id="1328867"/>
    <lineage>
        <taxon>Bacteria</taxon>
        <taxon>Bacillati</taxon>
        <taxon>Actinomycetota</taxon>
        <taxon>Actinomycetes</taxon>
        <taxon>Micrococcales</taxon>
        <taxon>Microbacteriaceae</taxon>
        <taxon>Rathayibacter</taxon>
    </lineage>
</organism>
<dbReference type="EMBL" id="PZPL01000001">
    <property type="protein sequence ID" value="PTL71696.1"/>
    <property type="molecule type" value="Genomic_DNA"/>
</dbReference>
<comment type="caution">
    <text evidence="2">The sequence shown here is derived from an EMBL/GenBank/DDBJ whole genome shotgun (WGS) entry which is preliminary data.</text>
</comment>
<keyword evidence="3" id="KW-1185">Reference proteome</keyword>
<dbReference type="RefSeq" id="WP_107573534.1">
    <property type="nucleotide sequence ID" value="NZ_PZPL01000001.1"/>
</dbReference>
<dbReference type="AlphaFoldDB" id="A0A2T4UQA1"/>
<feature type="region of interest" description="Disordered" evidence="1">
    <location>
        <begin position="1"/>
        <end position="24"/>
    </location>
</feature>
<dbReference type="Pfam" id="PF12876">
    <property type="entry name" value="Cellulase-like"/>
    <property type="match status" value="1"/>
</dbReference>
<name>A0A2T4UQA1_9MICO</name>
<dbReference type="InterPro" id="IPR017853">
    <property type="entry name" value="GH"/>
</dbReference>
<evidence type="ECO:0008006" key="4">
    <source>
        <dbReference type="Google" id="ProtNLM"/>
    </source>
</evidence>